<evidence type="ECO:0000313" key="1">
    <source>
        <dbReference type="EMBL" id="HIX02298.1"/>
    </source>
</evidence>
<protein>
    <submittedName>
        <fullName evidence="1">IpaB/EvcA family protein</fullName>
    </submittedName>
</protein>
<name>A0A9D1UXS8_9LACO</name>
<accession>A0A9D1UXS8</accession>
<reference evidence="1" key="2">
    <citation type="submission" date="2021-04" db="EMBL/GenBank/DDBJ databases">
        <authorList>
            <person name="Gilroy R."/>
        </authorList>
    </citation>
    <scope>NUCLEOTIDE SEQUENCE</scope>
    <source>
        <strain evidence="1">6627</strain>
    </source>
</reference>
<organism evidence="1 2">
    <name type="scientific">Candidatus Ligilactobacillus excrementigallinarum</name>
    <dbReference type="NCBI Taxonomy" id="2838641"/>
    <lineage>
        <taxon>Bacteria</taxon>
        <taxon>Bacillati</taxon>
        <taxon>Bacillota</taxon>
        <taxon>Bacilli</taxon>
        <taxon>Lactobacillales</taxon>
        <taxon>Lactobacillaceae</taxon>
        <taxon>Ligilactobacillus</taxon>
    </lineage>
</organism>
<dbReference type="Proteomes" id="UP000823963">
    <property type="component" value="Unassembled WGS sequence"/>
</dbReference>
<gene>
    <name evidence="1" type="ORF">H9861_06040</name>
</gene>
<sequence length="320" mass="37401">MTEPKLNNTVQALLKKAEEIQPNGIEIQYHDNQSGFVRHDQAQHYLRNGKLIIDVLDQTNVNYVVAHELLHFMLMFEKLPQISFNLESERKDLDKKYIATGMELYDILMHFFVYDQQRQLGLIDDQVEELYFKGILAVLKPEPKEGKDDWMVLRTVNVLDALVFFKENQEEVLPKLRELYPKATAQAEKLFALITAKPLDSAFNVRRAIVKLYKGFDQALESYGLYGMNLSTYVSLTPVLSARQLRLDVRQIFEIFHTDLKENLQFRTAYVGRMKNDQQNAFVIPEPKGNDQQRVQEFRRIYEMPVGKYLDSIGVPYLTR</sequence>
<comment type="caution">
    <text evidence="1">The sequence shown here is derived from an EMBL/GenBank/DDBJ whole genome shotgun (WGS) entry which is preliminary data.</text>
</comment>
<reference evidence="1" key="1">
    <citation type="journal article" date="2021" name="PeerJ">
        <title>Extensive microbial diversity within the chicken gut microbiome revealed by metagenomics and culture.</title>
        <authorList>
            <person name="Gilroy R."/>
            <person name="Ravi A."/>
            <person name="Getino M."/>
            <person name="Pursley I."/>
            <person name="Horton D.L."/>
            <person name="Alikhan N.F."/>
            <person name="Baker D."/>
            <person name="Gharbi K."/>
            <person name="Hall N."/>
            <person name="Watson M."/>
            <person name="Adriaenssens E.M."/>
            <person name="Foster-Nyarko E."/>
            <person name="Jarju S."/>
            <person name="Secka A."/>
            <person name="Antonio M."/>
            <person name="Oren A."/>
            <person name="Chaudhuri R.R."/>
            <person name="La Ragione R."/>
            <person name="Hildebrand F."/>
            <person name="Pallen M.J."/>
        </authorList>
    </citation>
    <scope>NUCLEOTIDE SEQUENCE</scope>
    <source>
        <strain evidence="1">6627</strain>
    </source>
</reference>
<dbReference type="AlphaFoldDB" id="A0A9D1UXS8"/>
<dbReference type="EMBL" id="DXFP01000054">
    <property type="protein sequence ID" value="HIX02298.1"/>
    <property type="molecule type" value="Genomic_DNA"/>
</dbReference>
<proteinExistence type="predicted"/>
<evidence type="ECO:0000313" key="2">
    <source>
        <dbReference type="Proteomes" id="UP000823963"/>
    </source>
</evidence>